<dbReference type="Gene3D" id="1.10.357.10">
    <property type="entry name" value="Tetracycline Repressor, domain 2"/>
    <property type="match status" value="1"/>
</dbReference>
<dbReference type="GO" id="GO:0003700">
    <property type="term" value="F:DNA-binding transcription factor activity"/>
    <property type="evidence" value="ECO:0007669"/>
    <property type="project" value="TreeGrafter"/>
</dbReference>
<organism evidence="4 5">
    <name type="scientific">Vineibacter terrae</name>
    <dbReference type="NCBI Taxonomy" id="2586908"/>
    <lineage>
        <taxon>Bacteria</taxon>
        <taxon>Pseudomonadati</taxon>
        <taxon>Pseudomonadota</taxon>
        <taxon>Alphaproteobacteria</taxon>
        <taxon>Hyphomicrobiales</taxon>
        <taxon>Vineibacter</taxon>
    </lineage>
</organism>
<dbReference type="InterPro" id="IPR001647">
    <property type="entry name" value="HTH_TetR"/>
</dbReference>
<protein>
    <submittedName>
        <fullName evidence="4">Helix-turn-helix transcriptional regulator</fullName>
    </submittedName>
</protein>
<evidence type="ECO:0000256" key="2">
    <source>
        <dbReference type="PROSITE-ProRule" id="PRU00335"/>
    </source>
</evidence>
<keyword evidence="1 2" id="KW-0238">DNA-binding</keyword>
<dbReference type="AlphaFoldDB" id="A0A5C8PH77"/>
<dbReference type="InterPro" id="IPR036271">
    <property type="entry name" value="Tet_transcr_reg_TetR-rel_C_sf"/>
</dbReference>
<dbReference type="Pfam" id="PF17932">
    <property type="entry name" value="TetR_C_24"/>
    <property type="match status" value="1"/>
</dbReference>
<evidence type="ECO:0000313" key="4">
    <source>
        <dbReference type="EMBL" id="TXL73152.1"/>
    </source>
</evidence>
<dbReference type="RefSeq" id="WP_147849172.1">
    <property type="nucleotide sequence ID" value="NZ_VDUZ01000027.1"/>
</dbReference>
<keyword evidence="5" id="KW-1185">Reference proteome</keyword>
<dbReference type="SUPFAM" id="SSF46689">
    <property type="entry name" value="Homeodomain-like"/>
    <property type="match status" value="1"/>
</dbReference>
<dbReference type="SUPFAM" id="SSF48498">
    <property type="entry name" value="Tetracyclin repressor-like, C-terminal domain"/>
    <property type="match status" value="1"/>
</dbReference>
<proteinExistence type="predicted"/>
<accession>A0A5C8PH77</accession>
<name>A0A5C8PH77_9HYPH</name>
<dbReference type="Proteomes" id="UP000321638">
    <property type="component" value="Unassembled WGS sequence"/>
</dbReference>
<dbReference type="GO" id="GO:0000976">
    <property type="term" value="F:transcription cis-regulatory region binding"/>
    <property type="evidence" value="ECO:0007669"/>
    <property type="project" value="TreeGrafter"/>
</dbReference>
<dbReference type="InterPro" id="IPR050109">
    <property type="entry name" value="HTH-type_TetR-like_transc_reg"/>
</dbReference>
<feature type="domain" description="HTH tetR-type" evidence="3">
    <location>
        <begin position="20"/>
        <end position="80"/>
    </location>
</feature>
<evidence type="ECO:0000313" key="5">
    <source>
        <dbReference type="Proteomes" id="UP000321638"/>
    </source>
</evidence>
<dbReference type="OrthoDB" id="9814200at2"/>
<dbReference type="Pfam" id="PF00440">
    <property type="entry name" value="TetR_N"/>
    <property type="match status" value="1"/>
</dbReference>
<evidence type="ECO:0000256" key="1">
    <source>
        <dbReference type="ARBA" id="ARBA00023125"/>
    </source>
</evidence>
<dbReference type="PROSITE" id="PS50977">
    <property type="entry name" value="HTH_TETR_2"/>
    <property type="match status" value="1"/>
</dbReference>
<dbReference type="PANTHER" id="PTHR30055:SF146">
    <property type="entry name" value="HTH-TYPE TRANSCRIPTIONAL DUAL REGULATOR CECR"/>
    <property type="match status" value="1"/>
</dbReference>
<dbReference type="InterPro" id="IPR041490">
    <property type="entry name" value="KstR2_TetR_C"/>
</dbReference>
<dbReference type="Gene3D" id="1.10.10.60">
    <property type="entry name" value="Homeodomain-like"/>
    <property type="match status" value="1"/>
</dbReference>
<gene>
    <name evidence="4" type="ORF">FHP25_22230</name>
</gene>
<dbReference type="PANTHER" id="PTHR30055">
    <property type="entry name" value="HTH-TYPE TRANSCRIPTIONAL REGULATOR RUTR"/>
    <property type="match status" value="1"/>
</dbReference>
<feature type="DNA-binding region" description="H-T-H motif" evidence="2">
    <location>
        <begin position="43"/>
        <end position="62"/>
    </location>
</feature>
<evidence type="ECO:0000259" key="3">
    <source>
        <dbReference type="PROSITE" id="PS50977"/>
    </source>
</evidence>
<dbReference type="InterPro" id="IPR009057">
    <property type="entry name" value="Homeodomain-like_sf"/>
</dbReference>
<dbReference type="EMBL" id="VDUZ01000027">
    <property type="protein sequence ID" value="TXL73152.1"/>
    <property type="molecule type" value="Genomic_DNA"/>
</dbReference>
<dbReference type="PRINTS" id="PR00455">
    <property type="entry name" value="HTHTETR"/>
</dbReference>
<sequence length="199" mass="21757">MSGSRSHRAAAAASNGRRPDNRRTALLAAAARRFAQGGFVAASMRDIAQEVGMLAGSMYYHFASKDALIEELYALGVGQVTASVERALQDARGPWPRLEAACVGHLEALLAHSPFARVMTADLSHLPARLRRRLVAQRDAYEQLFVALIADLKLPDGADRRLLRLHVLGALNWTPTWYRPGGATPADIARALVRALRRR</sequence>
<comment type="caution">
    <text evidence="4">The sequence shown here is derived from an EMBL/GenBank/DDBJ whole genome shotgun (WGS) entry which is preliminary data.</text>
</comment>
<reference evidence="4 5" key="1">
    <citation type="submission" date="2019-06" db="EMBL/GenBank/DDBJ databases">
        <title>New taxonomy in bacterial strain CC-CFT640, isolated from vineyard.</title>
        <authorList>
            <person name="Lin S.-Y."/>
            <person name="Tsai C.-F."/>
            <person name="Young C.-C."/>
        </authorList>
    </citation>
    <scope>NUCLEOTIDE SEQUENCE [LARGE SCALE GENOMIC DNA]</scope>
    <source>
        <strain evidence="4 5">CC-CFT640</strain>
    </source>
</reference>